<dbReference type="PATRIC" id="fig|2209.51.peg.4429"/>
<dbReference type="Proteomes" id="UP000034040">
    <property type="component" value="Unassembled WGS sequence"/>
</dbReference>
<dbReference type="EMBL" id="JJQJ01000177">
    <property type="protein sequence ID" value="KKH45535.1"/>
    <property type="molecule type" value="Genomic_DNA"/>
</dbReference>
<evidence type="ECO:0000313" key="34">
    <source>
        <dbReference type="Proteomes" id="UP000034937"/>
    </source>
</evidence>
<dbReference type="Proteomes" id="UP000034142">
    <property type="component" value="Unassembled WGS sequence"/>
</dbReference>
<evidence type="ECO:0000313" key="4">
    <source>
        <dbReference type="EMBL" id="KKH44732.1"/>
    </source>
</evidence>
<evidence type="ECO:0000313" key="18">
    <source>
        <dbReference type="EMBL" id="KKI06645.1"/>
    </source>
</evidence>
<evidence type="ECO:0000313" key="33">
    <source>
        <dbReference type="Proteomes" id="UP000034925"/>
    </source>
</evidence>
<dbReference type="NCBIfam" id="NF037970">
    <property type="entry name" value="vanZ_1"/>
    <property type="match status" value="1"/>
</dbReference>
<evidence type="ECO:0000313" key="19">
    <source>
        <dbReference type="Proteomes" id="UP000033814"/>
    </source>
</evidence>
<evidence type="ECO:0000313" key="7">
    <source>
        <dbReference type="EMBL" id="KKH59649.1"/>
    </source>
</evidence>
<dbReference type="EMBL" id="JJOR01000068">
    <property type="protein sequence ID" value="KKG05257.1"/>
    <property type="molecule type" value="Genomic_DNA"/>
</dbReference>
<dbReference type="Proteomes" id="UP000034872">
    <property type="component" value="Unassembled WGS sequence"/>
</dbReference>
<evidence type="ECO:0000313" key="22">
    <source>
        <dbReference type="Proteomes" id="UP000033933"/>
    </source>
</evidence>
<evidence type="ECO:0000313" key="20">
    <source>
        <dbReference type="Proteomes" id="UP000033864"/>
    </source>
</evidence>
<evidence type="ECO:0000313" key="3">
    <source>
        <dbReference type="EMBL" id="KKH34430.1"/>
    </source>
</evidence>
<evidence type="ECO:0000256" key="1">
    <source>
        <dbReference type="SAM" id="Phobius"/>
    </source>
</evidence>
<dbReference type="Proteomes" id="UP000033885">
    <property type="component" value="Unassembled WGS sequence"/>
</dbReference>
<dbReference type="Proteomes" id="UP000034547">
    <property type="component" value="Unassembled WGS sequence"/>
</dbReference>
<dbReference type="EMBL" id="JJQW01000091">
    <property type="protein sequence ID" value="KKH86651.1"/>
    <property type="molecule type" value="Genomic_DNA"/>
</dbReference>
<evidence type="ECO:0000313" key="29">
    <source>
        <dbReference type="Proteomes" id="UP000034692"/>
    </source>
</evidence>
<comment type="caution">
    <text evidence="2">The sequence shown here is derived from an EMBL/GenBank/DDBJ whole genome shotgun (WGS) entry which is preliminary data.</text>
</comment>
<evidence type="ECO:0000313" key="8">
    <source>
        <dbReference type="EMBL" id="KKH61173.1"/>
    </source>
</evidence>
<evidence type="ECO:0000313" key="5">
    <source>
        <dbReference type="EMBL" id="KKH45535.1"/>
    </source>
</evidence>
<evidence type="ECO:0000313" key="25">
    <source>
        <dbReference type="Proteomes" id="UP000034142"/>
    </source>
</evidence>
<evidence type="ECO:0000313" key="9">
    <source>
        <dbReference type="EMBL" id="KKH63858.1"/>
    </source>
</evidence>
<evidence type="ECO:0000313" key="23">
    <source>
        <dbReference type="Proteomes" id="UP000034021"/>
    </source>
</evidence>
<evidence type="ECO:0000313" key="26">
    <source>
        <dbReference type="Proteomes" id="UP000034232"/>
    </source>
</evidence>
<dbReference type="EMBL" id="JJRB01000115">
    <property type="protein sequence ID" value="KKI01937.1"/>
    <property type="molecule type" value="Genomic_DNA"/>
</dbReference>
<dbReference type="EMBL" id="JJQV01000079">
    <property type="protein sequence ID" value="KKH83147.1"/>
    <property type="molecule type" value="Genomic_DNA"/>
</dbReference>
<evidence type="ECO:0000313" key="21">
    <source>
        <dbReference type="Proteomes" id="UP000033885"/>
    </source>
</evidence>
<name>A0A0F8BMV1_METMZ</name>
<dbReference type="Proteomes" id="UP000033814">
    <property type="component" value="Unassembled WGS sequence"/>
</dbReference>
<keyword evidence="1" id="KW-1133">Transmembrane helix</keyword>
<dbReference type="AlphaFoldDB" id="A0A0F8BMV1"/>
<sequence length="171" mass="18932">MLKLEKSRFFILITILYAFMVFYLSVSAGVGDLKHLLKMGLGYPLRNVLLANDLSSVMDFLIASLNAVQEASIDPGHVGIYFGLGILLYFMFLSSKNPALVRYSAICAVCIGTAYGILNEIFQTLLPYRVASVADAFSNLIGLVLAQIFVILFALMLRAIFKVKKKELNVH</sequence>
<dbReference type="EMBL" id="JJQP01000297">
    <property type="protein sequence ID" value="KKH61173.1"/>
    <property type="molecule type" value="Genomic_DNA"/>
</dbReference>
<evidence type="ECO:0000313" key="28">
    <source>
        <dbReference type="Proteomes" id="UP000034668"/>
    </source>
</evidence>
<feature type="transmembrane region" description="Helical" evidence="1">
    <location>
        <begin position="9"/>
        <end position="30"/>
    </location>
</feature>
<evidence type="ECO:0000313" key="24">
    <source>
        <dbReference type="Proteomes" id="UP000034040"/>
    </source>
</evidence>
<dbReference type="EMBL" id="JJRA01000008">
    <property type="protein sequence ID" value="KKI06645.1"/>
    <property type="molecule type" value="Genomic_DNA"/>
</dbReference>
<dbReference type="EMBL" id="JJQM01000052">
    <property type="protein sequence ID" value="KKH57003.1"/>
    <property type="molecule type" value="Genomic_DNA"/>
</dbReference>
<evidence type="ECO:0000313" key="2">
    <source>
        <dbReference type="EMBL" id="KKG05257.1"/>
    </source>
</evidence>
<dbReference type="EMBL" id="JJQR01000064">
    <property type="protein sequence ID" value="KKH76155.1"/>
    <property type="molecule type" value="Genomic_DNA"/>
</dbReference>
<gene>
    <name evidence="2" type="ORF">DU31_00660</name>
    <name evidence="4" type="ORF">DU50_20440</name>
    <name evidence="3" type="ORF">DU54_02945</name>
    <name evidence="8" type="ORF">DU73_01005</name>
    <name evidence="7" type="ORF">DU75_20485</name>
    <name evidence="6" type="ORF">DU76_00815</name>
    <name evidence="10" type="ORF">DU77_03535</name>
    <name evidence="11" type="ORF">DU78_05895</name>
    <name evidence="16" type="ORF">DU79_18745</name>
    <name evidence="18" type="ORF">DU81_03275</name>
    <name evidence="13" type="ORF">DU82_02495</name>
    <name evidence="17" type="ORF">DU83_16545</name>
    <name evidence="15" type="ORF">DU84_01665</name>
    <name evidence="5" type="ORF">DU85_15200</name>
    <name evidence="12" type="ORF">DU86_00845</name>
    <name evidence="9" type="ORF">DU87_15515</name>
    <name evidence="14" type="ORF">DU88_17375</name>
</gene>
<evidence type="ECO:0000313" key="31">
    <source>
        <dbReference type="Proteomes" id="UP000034842"/>
    </source>
</evidence>
<dbReference type="EMBL" id="JJQH01000006">
    <property type="protein sequence ID" value="KKH44732.1"/>
    <property type="molecule type" value="Genomic_DNA"/>
</dbReference>
<evidence type="ECO:0000313" key="30">
    <source>
        <dbReference type="Proteomes" id="UP000034758"/>
    </source>
</evidence>
<evidence type="ECO:0000313" key="14">
    <source>
        <dbReference type="EMBL" id="KKH86651.1"/>
    </source>
</evidence>
<dbReference type="Proteomes" id="UP000034758">
    <property type="component" value="Unassembled WGS sequence"/>
</dbReference>
<evidence type="ECO:0000313" key="10">
    <source>
        <dbReference type="EMBL" id="KKH72788.1"/>
    </source>
</evidence>
<dbReference type="EMBL" id="JJQQ01000164">
    <property type="protein sequence ID" value="KKH63858.1"/>
    <property type="molecule type" value="Genomic_DNA"/>
</dbReference>
<dbReference type="RefSeq" id="WP_048041332.1">
    <property type="nucleotide sequence ID" value="NZ_JBLVWA010000244.1"/>
</dbReference>
<feature type="transmembrane region" description="Helical" evidence="1">
    <location>
        <begin position="76"/>
        <end position="93"/>
    </location>
</feature>
<evidence type="ECO:0000313" key="17">
    <source>
        <dbReference type="EMBL" id="KKI01937.1"/>
    </source>
</evidence>
<evidence type="ECO:0000313" key="6">
    <source>
        <dbReference type="EMBL" id="KKH57003.1"/>
    </source>
</evidence>
<dbReference type="Proteomes" id="UP000034925">
    <property type="component" value="Unassembled WGS sequence"/>
</dbReference>
<dbReference type="EMBL" id="JJQZ01000116">
    <property type="protein sequence ID" value="KKH94349.1"/>
    <property type="molecule type" value="Genomic_DNA"/>
</dbReference>
<dbReference type="EMBL" id="JJQO01000315">
    <property type="protein sequence ID" value="KKH59649.1"/>
    <property type="molecule type" value="Genomic_DNA"/>
</dbReference>
<reference evidence="19 20" key="1">
    <citation type="journal article" date="2015" name="ISME J.">
        <title>Genomic and phenotypic differentiation among Methanosarcina mazei populations from Columbia River sediment.</title>
        <authorList>
            <person name="Youngblut N.D."/>
            <person name="Wirth J.S."/>
            <person name="Henriksen J.R."/>
            <person name="Smith M."/>
            <person name="Simon H."/>
            <person name="Metcalf W.W."/>
            <person name="Whitaker R.J."/>
        </authorList>
    </citation>
    <scope>NUCLEOTIDE SEQUENCE [LARGE SCALE GENOMIC DNA]</scope>
    <source>
        <strain evidence="3 30">1.H.A.1A.1</strain>
        <strain evidence="4 23">1.H.A.1A.3</strain>
        <strain evidence="5 20">1.H.A.1A.6</strain>
        <strain evidence="6 26">1.H.A.2.3</strain>
        <strain evidence="7 29">1.H.A.2.7</strain>
        <strain evidence="8">1.H.A.2.8</strain>
        <strain evidence="9 22">1.H.M.0.1</strain>
        <strain evidence="12 33">1.H.M.1A.1</strain>
        <strain evidence="10 24">1.H.M.1A.2</strain>
        <strain evidence="11 31">1.H.M.1A.3</strain>
        <strain evidence="13 19">1.H.M.2.2</strain>
        <strain evidence="14 34">1.H.M.2.3</strain>
        <strain evidence="16 28">1.H.M.2.4</strain>
        <strain evidence="15 32">1.H.T.2.1</strain>
        <strain evidence="18 21">1.H.T.2.3</strain>
        <strain evidence="17 27">1.H.T.2.5</strain>
        <strain evidence="2 25">2.F.A.2.3</strain>
    </source>
</reference>
<keyword evidence="1" id="KW-0472">Membrane</keyword>
<feature type="transmembrane region" description="Helical" evidence="1">
    <location>
        <begin position="138"/>
        <end position="161"/>
    </location>
</feature>
<keyword evidence="1" id="KW-0812">Transmembrane</keyword>
<evidence type="ECO:0000313" key="12">
    <source>
        <dbReference type="EMBL" id="KKH76155.1"/>
    </source>
</evidence>
<dbReference type="EMBL" id="JJQS01000113">
    <property type="protein sequence ID" value="KKH72788.1"/>
    <property type="molecule type" value="Genomic_DNA"/>
</dbReference>
<organism evidence="2 25">
    <name type="scientific">Methanosarcina mazei</name>
    <name type="common">Methanosarcina frisia</name>
    <dbReference type="NCBI Taxonomy" id="2209"/>
    <lineage>
        <taxon>Archaea</taxon>
        <taxon>Methanobacteriati</taxon>
        <taxon>Methanobacteriota</taxon>
        <taxon>Stenosarchaea group</taxon>
        <taxon>Methanomicrobia</taxon>
        <taxon>Methanosarcinales</taxon>
        <taxon>Methanosarcinaceae</taxon>
        <taxon>Methanosarcina</taxon>
    </lineage>
</organism>
<dbReference type="Proteomes" id="UP000034232">
    <property type="component" value="Unassembled WGS sequence"/>
</dbReference>
<evidence type="ECO:0000313" key="32">
    <source>
        <dbReference type="Proteomes" id="UP000034872"/>
    </source>
</evidence>
<feature type="transmembrane region" description="Helical" evidence="1">
    <location>
        <begin position="100"/>
        <end position="118"/>
    </location>
</feature>
<evidence type="ECO:0000313" key="27">
    <source>
        <dbReference type="Proteomes" id="UP000034547"/>
    </source>
</evidence>
<dbReference type="Proteomes" id="UP000033864">
    <property type="component" value="Unassembled WGS sequence"/>
</dbReference>
<evidence type="ECO:0000313" key="15">
    <source>
        <dbReference type="EMBL" id="KKH94349.1"/>
    </source>
</evidence>
<evidence type="ECO:0000313" key="13">
    <source>
        <dbReference type="EMBL" id="KKH83147.1"/>
    </source>
</evidence>
<accession>A0A0F8BMV1</accession>
<proteinExistence type="predicted"/>
<dbReference type="Proteomes" id="UP000034668">
    <property type="component" value="Unassembled WGS sequence"/>
</dbReference>
<evidence type="ECO:0000313" key="11">
    <source>
        <dbReference type="EMBL" id="KKH75245.1"/>
    </source>
</evidence>
<dbReference type="Proteomes" id="UP000034842">
    <property type="component" value="Unassembled WGS sequence"/>
</dbReference>
<evidence type="ECO:0000313" key="16">
    <source>
        <dbReference type="EMBL" id="KKH95811.1"/>
    </source>
</evidence>
<dbReference type="EMBL" id="JJQT01000184">
    <property type="protein sequence ID" value="KKH75245.1"/>
    <property type="molecule type" value="Genomic_DNA"/>
</dbReference>
<dbReference type="Proteomes" id="UP000033933">
    <property type="component" value="Unassembled WGS sequence"/>
</dbReference>
<dbReference type="Proteomes" id="UP000034692">
    <property type="component" value="Unassembled WGS sequence"/>
</dbReference>
<dbReference type="Proteomes" id="UP000034937">
    <property type="component" value="Unassembled WGS sequence"/>
</dbReference>
<dbReference type="Proteomes" id="UP000034021">
    <property type="component" value="Unassembled WGS sequence"/>
</dbReference>
<dbReference type="EMBL" id="JJQX01000097">
    <property type="protein sequence ID" value="KKH95811.1"/>
    <property type="molecule type" value="Genomic_DNA"/>
</dbReference>
<dbReference type="EMBL" id="JJQG01000155">
    <property type="protein sequence ID" value="KKH34430.1"/>
    <property type="molecule type" value="Genomic_DNA"/>
</dbReference>
<protein>
    <submittedName>
        <fullName evidence="2">Uncharacterized protein</fullName>
    </submittedName>
</protein>